<dbReference type="GO" id="GO:0016887">
    <property type="term" value="F:ATP hydrolysis activity"/>
    <property type="evidence" value="ECO:0007669"/>
    <property type="project" value="InterPro"/>
</dbReference>
<keyword evidence="7 11" id="KW-0067">ATP-binding</keyword>
<dbReference type="Pfam" id="PF00005">
    <property type="entry name" value="ABC_tran"/>
    <property type="match status" value="2"/>
</dbReference>
<keyword evidence="6" id="KW-0547">Nucleotide-binding</keyword>
<evidence type="ECO:0000256" key="4">
    <source>
        <dbReference type="ARBA" id="ARBA00022597"/>
    </source>
</evidence>
<dbReference type="InterPro" id="IPR003593">
    <property type="entry name" value="AAA+_ATPase"/>
</dbReference>
<dbReference type="EMBL" id="FWDM01000028">
    <property type="protein sequence ID" value="SLM14520.1"/>
    <property type="molecule type" value="Genomic_DNA"/>
</dbReference>
<name>A0A3P3XKZ8_9SPIR</name>
<evidence type="ECO:0000256" key="6">
    <source>
        <dbReference type="ARBA" id="ARBA00022741"/>
    </source>
</evidence>
<dbReference type="CDD" id="cd03216">
    <property type="entry name" value="ABC_Carb_Monos_I"/>
    <property type="match status" value="1"/>
</dbReference>
<keyword evidence="9" id="KW-0472">Membrane</keyword>
<comment type="subcellular location">
    <subcellularLocation>
        <location evidence="1">Cell membrane</location>
        <topology evidence="1">Peripheral membrane protein</topology>
    </subcellularLocation>
</comment>
<dbReference type="InterPro" id="IPR027417">
    <property type="entry name" value="P-loop_NTPase"/>
</dbReference>
<dbReference type="PANTHER" id="PTHR43790:SF4">
    <property type="entry name" value="GUANOSINE IMPORT ATP-BINDING PROTEIN NUPO"/>
    <property type="match status" value="1"/>
</dbReference>
<gene>
    <name evidence="11" type="primary">yufO</name>
    <name evidence="11" type="ORF">SPIROBIBN47_340032</name>
</gene>
<keyword evidence="2" id="KW-0813">Transport</keyword>
<dbReference type="PROSITE" id="PS50893">
    <property type="entry name" value="ABC_TRANSPORTER_2"/>
    <property type="match status" value="2"/>
</dbReference>
<evidence type="ECO:0000313" key="11">
    <source>
        <dbReference type="EMBL" id="SLM14520.1"/>
    </source>
</evidence>
<dbReference type="Gene3D" id="3.40.50.300">
    <property type="entry name" value="P-loop containing nucleotide triphosphate hydrolases"/>
    <property type="match status" value="2"/>
</dbReference>
<evidence type="ECO:0000256" key="1">
    <source>
        <dbReference type="ARBA" id="ARBA00004202"/>
    </source>
</evidence>
<dbReference type="InterPro" id="IPR003439">
    <property type="entry name" value="ABC_transporter-like_ATP-bd"/>
</dbReference>
<dbReference type="CDD" id="cd03215">
    <property type="entry name" value="ABC_Carb_Monos_II"/>
    <property type="match status" value="1"/>
</dbReference>
<dbReference type="PANTHER" id="PTHR43790">
    <property type="entry name" value="CARBOHYDRATE TRANSPORT ATP-BINDING PROTEIN MG119-RELATED"/>
    <property type="match status" value="1"/>
</dbReference>
<evidence type="ECO:0000256" key="9">
    <source>
        <dbReference type="ARBA" id="ARBA00023136"/>
    </source>
</evidence>
<evidence type="ECO:0000256" key="8">
    <source>
        <dbReference type="ARBA" id="ARBA00022967"/>
    </source>
</evidence>
<evidence type="ECO:0000256" key="5">
    <source>
        <dbReference type="ARBA" id="ARBA00022737"/>
    </source>
</evidence>
<keyword evidence="4" id="KW-0762">Sugar transport</keyword>
<sequence>MNYIVRTEKLSKIYPNGTFANKSVDFAVMEGEIHGLVGENGAGKTTLMKMLYGEEQPSQGSILIDEKPVSLASEFDAIKAGIGMVHQHFMLVPSLTAAENLVLGKEPKRKRTRTFDLAAAVSITEELSKHYNLPVFAKARVADLSVSMRQKLEILKALYRGARILILDEPTAVLTPQETEELFVELKTLKQQGKTIIFISHKLKEIFNLCDRVTVMRDGRMIATHNVADVDVHQISNEMVGREVRFEIARPPMAPGEPALRVRELSYVDDFAIPKLKHVSFTLRRNEILGVVGVDGNGQTELVEIITGNEKALSGKVFAYSTEVTNRSAGFVRRCGIAHIAEDRMTVGTALPASIEQNLLADRYRNRQFSTRAGFLRSREMAAYAGRLVHEYDIRCNSANQPVASLSGGNMQKVVVAREFTANASILVISEPTRGVDIGAIEYIHTKIMEMRSAGKAILLVSSDLQEVMALSDSLIVMHEGEIVAYFPDAAAVTDKELGLYMLGIKRQSDEELRKVLHE</sequence>
<evidence type="ECO:0000256" key="7">
    <source>
        <dbReference type="ARBA" id="ARBA00022840"/>
    </source>
</evidence>
<reference evidence="11" key="1">
    <citation type="submission" date="2017-02" db="EMBL/GenBank/DDBJ databases">
        <authorList>
            <person name="Regsiter A."/>
            <person name="William W."/>
        </authorList>
    </citation>
    <scope>NUCLEOTIDE SEQUENCE</scope>
    <source>
        <strain evidence="11">Bib</strain>
    </source>
</reference>
<keyword evidence="8" id="KW-1278">Translocase</keyword>
<organism evidence="11">
    <name type="scientific">uncultured spirochete</name>
    <dbReference type="NCBI Taxonomy" id="156406"/>
    <lineage>
        <taxon>Bacteria</taxon>
        <taxon>Pseudomonadati</taxon>
        <taxon>Spirochaetota</taxon>
        <taxon>Spirochaetia</taxon>
        <taxon>Spirochaetales</taxon>
        <taxon>environmental samples</taxon>
    </lineage>
</organism>
<dbReference type="InterPro" id="IPR017871">
    <property type="entry name" value="ABC_transporter-like_CS"/>
</dbReference>
<evidence type="ECO:0000256" key="3">
    <source>
        <dbReference type="ARBA" id="ARBA00022475"/>
    </source>
</evidence>
<dbReference type="GO" id="GO:0005886">
    <property type="term" value="C:plasma membrane"/>
    <property type="evidence" value="ECO:0007669"/>
    <property type="project" value="UniProtKB-SubCell"/>
</dbReference>
<evidence type="ECO:0000259" key="10">
    <source>
        <dbReference type="PROSITE" id="PS50893"/>
    </source>
</evidence>
<dbReference type="AlphaFoldDB" id="A0A3P3XKZ8"/>
<accession>A0A3P3XKZ8</accession>
<protein>
    <submittedName>
        <fullName evidence="11">Uncharacterized ABC transporter ATP-binding protein YufO</fullName>
    </submittedName>
</protein>
<dbReference type="FunFam" id="3.40.50.300:FF:000127">
    <property type="entry name" value="Ribose import ATP-binding protein RbsA"/>
    <property type="match status" value="1"/>
</dbReference>
<evidence type="ECO:0000256" key="2">
    <source>
        <dbReference type="ARBA" id="ARBA00022448"/>
    </source>
</evidence>
<feature type="domain" description="ABC transporter" evidence="10">
    <location>
        <begin position="260"/>
        <end position="505"/>
    </location>
</feature>
<proteinExistence type="predicted"/>
<dbReference type="PROSITE" id="PS00211">
    <property type="entry name" value="ABC_TRANSPORTER_1"/>
    <property type="match status" value="1"/>
</dbReference>
<dbReference type="GO" id="GO:0005524">
    <property type="term" value="F:ATP binding"/>
    <property type="evidence" value="ECO:0007669"/>
    <property type="project" value="UniProtKB-KW"/>
</dbReference>
<keyword evidence="5" id="KW-0677">Repeat</keyword>
<dbReference type="SMART" id="SM00382">
    <property type="entry name" value="AAA"/>
    <property type="match status" value="2"/>
</dbReference>
<dbReference type="InterPro" id="IPR050107">
    <property type="entry name" value="ABC_carbohydrate_import_ATPase"/>
</dbReference>
<feature type="domain" description="ABC transporter" evidence="10">
    <location>
        <begin position="5"/>
        <end position="243"/>
    </location>
</feature>
<keyword evidence="3" id="KW-1003">Cell membrane</keyword>
<dbReference type="SUPFAM" id="SSF52540">
    <property type="entry name" value="P-loop containing nucleoside triphosphate hydrolases"/>
    <property type="match status" value="2"/>
</dbReference>